<evidence type="ECO:0000256" key="5">
    <source>
        <dbReference type="ARBA" id="ARBA00022989"/>
    </source>
</evidence>
<dbReference type="PROSITE" id="PS50928">
    <property type="entry name" value="ABC_TM1"/>
    <property type="match status" value="1"/>
</dbReference>
<dbReference type="SUPFAM" id="SSF161098">
    <property type="entry name" value="MetI-like"/>
    <property type="match status" value="1"/>
</dbReference>
<protein>
    <submittedName>
        <fullName evidence="10">Sugar ABC transporter permease</fullName>
    </submittedName>
</protein>
<evidence type="ECO:0000256" key="6">
    <source>
        <dbReference type="ARBA" id="ARBA00023136"/>
    </source>
</evidence>
<dbReference type="PANTHER" id="PTHR30193:SF41">
    <property type="entry name" value="DIACETYLCHITOBIOSE UPTAKE SYSTEM PERMEASE PROTEIN NGCF"/>
    <property type="match status" value="1"/>
</dbReference>
<dbReference type="InterPro" id="IPR051393">
    <property type="entry name" value="ABC_transporter_permease"/>
</dbReference>
<dbReference type="Proteomes" id="UP000500767">
    <property type="component" value="Chromosome"/>
</dbReference>
<sequence length="313" mass="34148">MSATLPLDRSSDRQAKRSSPGPHRLRRSVAPYLFITPFLVVFAAFVMVPLCYAFYLSLFQDKLIGGRHFSGIANYVDVFGDNAFWEGVWHMLLFGVVQVPVMLALSLAMALILDHGVVWLRGAFRIAFFIPYAVPSVVATLIWGYLYGKSFGPFSQAAHALGLPTIDFLSSRWMLPSLANVVTWEFVGYNMVILYSALQAVPADLAEAAAMDGASPLQTALLVKVPSIRGALLLTAIFSIIGTLQLFNEPQLLKAAAPSVIGDHYTPNVYAYALAFTDQQYNYSAAVSFVLGALIAVISYGFMLSTRDKGEPG</sequence>
<comment type="subcellular location">
    <subcellularLocation>
        <location evidence="1 7">Cell membrane</location>
        <topology evidence="1 7">Multi-pass membrane protein</topology>
    </subcellularLocation>
</comment>
<keyword evidence="6 7" id="KW-0472">Membrane</keyword>
<evidence type="ECO:0000256" key="8">
    <source>
        <dbReference type="SAM" id="MobiDB-lite"/>
    </source>
</evidence>
<feature type="transmembrane region" description="Helical" evidence="7">
    <location>
        <begin position="283"/>
        <end position="303"/>
    </location>
</feature>
<feature type="domain" description="ABC transmembrane type-1" evidence="9">
    <location>
        <begin position="88"/>
        <end position="302"/>
    </location>
</feature>
<evidence type="ECO:0000313" key="11">
    <source>
        <dbReference type="Proteomes" id="UP000500767"/>
    </source>
</evidence>
<dbReference type="GO" id="GO:0055085">
    <property type="term" value="P:transmembrane transport"/>
    <property type="evidence" value="ECO:0007669"/>
    <property type="project" value="InterPro"/>
</dbReference>
<dbReference type="InterPro" id="IPR035906">
    <property type="entry name" value="MetI-like_sf"/>
</dbReference>
<dbReference type="AlphaFoldDB" id="A0A6M8HSJ1"/>
<dbReference type="GO" id="GO:0005886">
    <property type="term" value="C:plasma membrane"/>
    <property type="evidence" value="ECO:0007669"/>
    <property type="project" value="UniProtKB-SubCell"/>
</dbReference>
<evidence type="ECO:0000313" key="10">
    <source>
        <dbReference type="EMBL" id="QKE91302.1"/>
    </source>
</evidence>
<feature type="transmembrane region" description="Helical" evidence="7">
    <location>
        <begin position="227"/>
        <end position="247"/>
    </location>
</feature>
<feature type="transmembrane region" description="Helical" evidence="7">
    <location>
        <begin position="124"/>
        <end position="146"/>
    </location>
</feature>
<gene>
    <name evidence="10" type="ORF">HN018_15730</name>
</gene>
<keyword evidence="5 7" id="KW-1133">Transmembrane helix</keyword>
<evidence type="ECO:0000256" key="7">
    <source>
        <dbReference type="RuleBase" id="RU363032"/>
    </source>
</evidence>
<dbReference type="PANTHER" id="PTHR30193">
    <property type="entry name" value="ABC TRANSPORTER PERMEASE PROTEIN"/>
    <property type="match status" value="1"/>
</dbReference>
<evidence type="ECO:0000256" key="1">
    <source>
        <dbReference type="ARBA" id="ARBA00004651"/>
    </source>
</evidence>
<evidence type="ECO:0000259" key="9">
    <source>
        <dbReference type="PROSITE" id="PS50928"/>
    </source>
</evidence>
<accession>A0A6M8HSJ1</accession>
<feature type="transmembrane region" description="Helical" evidence="7">
    <location>
        <begin position="32"/>
        <end position="55"/>
    </location>
</feature>
<feature type="region of interest" description="Disordered" evidence="8">
    <location>
        <begin position="1"/>
        <end position="23"/>
    </location>
</feature>
<name>A0A6M8HSJ1_9PROT</name>
<keyword evidence="4 7" id="KW-0812">Transmembrane</keyword>
<keyword evidence="11" id="KW-1185">Reference proteome</keyword>
<keyword evidence="3" id="KW-1003">Cell membrane</keyword>
<organism evidence="10 11">
    <name type="scientific">Lichenicola cladoniae</name>
    <dbReference type="NCBI Taxonomy" id="1484109"/>
    <lineage>
        <taxon>Bacteria</taxon>
        <taxon>Pseudomonadati</taxon>
        <taxon>Pseudomonadota</taxon>
        <taxon>Alphaproteobacteria</taxon>
        <taxon>Acetobacterales</taxon>
        <taxon>Acetobacteraceae</taxon>
        <taxon>Lichenicola</taxon>
    </lineage>
</organism>
<evidence type="ECO:0000256" key="4">
    <source>
        <dbReference type="ARBA" id="ARBA00022692"/>
    </source>
</evidence>
<proteinExistence type="inferred from homology"/>
<comment type="similarity">
    <text evidence="7">Belongs to the binding-protein-dependent transport system permease family.</text>
</comment>
<dbReference type="EMBL" id="CP053708">
    <property type="protein sequence ID" value="QKE91302.1"/>
    <property type="molecule type" value="Genomic_DNA"/>
</dbReference>
<keyword evidence="2 7" id="KW-0813">Transport</keyword>
<dbReference type="CDD" id="cd06261">
    <property type="entry name" value="TM_PBP2"/>
    <property type="match status" value="1"/>
</dbReference>
<dbReference type="InterPro" id="IPR000515">
    <property type="entry name" value="MetI-like"/>
</dbReference>
<dbReference type="Gene3D" id="1.10.3720.10">
    <property type="entry name" value="MetI-like"/>
    <property type="match status" value="1"/>
</dbReference>
<evidence type="ECO:0000256" key="2">
    <source>
        <dbReference type="ARBA" id="ARBA00022448"/>
    </source>
</evidence>
<feature type="transmembrane region" description="Helical" evidence="7">
    <location>
        <begin position="88"/>
        <end position="112"/>
    </location>
</feature>
<reference evidence="10 11" key="1">
    <citation type="journal article" date="2014" name="World J. Microbiol. Biotechnol.">
        <title>Biodiversity and physiological characteristics of Antarctic and Arctic lichens-associated bacteria.</title>
        <authorList>
            <person name="Lee Y.M."/>
            <person name="Kim E.H."/>
            <person name="Lee H.K."/>
            <person name="Hong S.G."/>
        </authorList>
    </citation>
    <scope>NUCLEOTIDE SEQUENCE [LARGE SCALE GENOMIC DNA]</scope>
    <source>
        <strain evidence="10 11">PAMC 26569</strain>
    </source>
</reference>
<dbReference type="KEGG" id="lck:HN018_15730"/>
<evidence type="ECO:0000256" key="3">
    <source>
        <dbReference type="ARBA" id="ARBA00022475"/>
    </source>
</evidence>
<dbReference type="RefSeq" id="WP_171833174.1">
    <property type="nucleotide sequence ID" value="NZ_CP053708.1"/>
</dbReference>
<dbReference type="Pfam" id="PF00528">
    <property type="entry name" value="BPD_transp_1"/>
    <property type="match status" value="1"/>
</dbReference>